<keyword evidence="3" id="KW-1185">Reference proteome</keyword>
<sequence length="110" mass="11736">MRTTATKKGVTSAALPASRYPGTASFATPSQTPPTPLLAGPHPRAPCLPTAAPGDARTLPVFTPLLPLTQISSYPFSAKITLSCLFQVLTADHAGKIETKRIKHEKNRTW</sequence>
<evidence type="ECO:0000313" key="3">
    <source>
        <dbReference type="Proteomes" id="UP001066276"/>
    </source>
</evidence>
<dbReference type="EMBL" id="JANPWB010000010">
    <property type="protein sequence ID" value="KAJ1146432.1"/>
    <property type="molecule type" value="Genomic_DNA"/>
</dbReference>
<evidence type="ECO:0000256" key="1">
    <source>
        <dbReference type="SAM" id="MobiDB-lite"/>
    </source>
</evidence>
<evidence type="ECO:0000313" key="2">
    <source>
        <dbReference type="EMBL" id="KAJ1146432.1"/>
    </source>
</evidence>
<comment type="caution">
    <text evidence="2">The sequence shown here is derived from an EMBL/GenBank/DDBJ whole genome shotgun (WGS) entry which is preliminary data.</text>
</comment>
<reference evidence="2" key="1">
    <citation type="journal article" date="2022" name="bioRxiv">
        <title>Sequencing and chromosome-scale assembly of the giantPleurodeles waltlgenome.</title>
        <authorList>
            <person name="Brown T."/>
            <person name="Elewa A."/>
            <person name="Iarovenko S."/>
            <person name="Subramanian E."/>
            <person name="Araus A.J."/>
            <person name="Petzold A."/>
            <person name="Susuki M."/>
            <person name="Suzuki K.-i.T."/>
            <person name="Hayashi T."/>
            <person name="Toyoda A."/>
            <person name="Oliveira C."/>
            <person name="Osipova E."/>
            <person name="Leigh N.D."/>
            <person name="Simon A."/>
            <person name="Yun M.H."/>
        </authorList>
    </citation>
    <scope>NUCLEOTIDE SEQUENCE</scope>
    <source>
        <strain evidence="2">20211129_DDA</strain>
        <tissue evidence="2">Liver</tissue>
    </source>
</reference>
<name>A0AAV7R403_PLEWA</name>
<gene>
    <name evidence="2" type="ORF">NDU88_012708</name>
</gene>
<dbReference type="Proteomes" id="UP001066276">
    <property type="component" value="Chromosome 6"/>
</dbReference>
<feature type="region of interest" description="Disordered" evidence="1">
    <location>
        <begin position="1"/>
        <end position="53"/>
    </location>
</feature>
<organism evidence="2 3">
    <name type="scientific">Pleurodeles waltl</name>
    <name type="common">Iberian ribbed newt</name>
    <dbReference type="NCBI Taxonomy" id="8319"/>
    <lineage>
        <taxon>Eukaryota</taxon>
        <taxon>Metazoa</taxon>
        <taxon>Chordata</taxon>
        <taxon>Craniata</taxon>
        <taxon>Vertebrata</taxon>
        <taxon>Euteleostomi</taxon>
        <taxon>Amphibia</taxon>
        <taxon>Batrachia</taxon>
        <taxon>Caudata</taxon>
        <taxon>Salamandroidea</taxon>
        <taxon>Salamandridae</taxon>
        <taxon>Pleurodelinae</taxon>
        <taxon>Pleurodeles</taxon>
    </lineage>
</organism>
<proteinExistence type="predicted"/>
<accession>A0AAV7R403</accession>
<dbReference type="AlphaFoldDB" id="A0AAV7R403"/>
<protein>
    <submittedName>
        <fullName evidence="2">Uncharacterized protein</fullName>
    </submittedName>
</protein>